<evidence type="ECO:0000313" key="4">
    <source>
        <dbReference type="Proteomes" id="UP000001568"/>
    </source>
</evidence>
<feature type="repeat" description="WD" evidence="1">
    <location>
        <begin position="62"/>
        <end position="104"/>
    </location>
</feature>
<dbReference type="PROSITE" id="PS50294">
    <property type="entry name" value="WD_REPEATS_REGION"/>
    <property type="match status" value="1"/>
</dbReference>
<dbReference type="HOGENOM" id="CLU_587413_0_0_1"/>
<dbReference type="SMART" id="SM00320">
    <property type="entry name" value="WD40"/>
    <property type="match status" value="4"/>
</dbReference>
<dbReference type="eggNOG" id="KOG0266">
    <property type="taxonomic scope" value="Eukaryota"/>
</dbReference>
<dbReference type="AlphaFoldDB" id="A4S3M7"/>
<dbReference type="SUPFAM" id="SSF50978">
    <property type="entry name" value="WD40 repeat-like"/>
    <property type="match status" value="1"/>
</dbReference>
<dbReference type="OMA" id="HLHHDTM"/>
<dbReference type="KEGG" id="olu:OSTLU_88419"/>
<dbReference type="OrthoDB" id="6363363at2759"/>
<dbReference type="InterPro" id="IPR052596">
    <property type="entry name" value="AMBRA1_autophagy"/>
</dbReference>
<evidence type="ECO:0000256" key="1">
    <source>
        <dbReference type="PROSITE-ProRule" id="PRU00221"/>
    </source>
</evidence>
<evidence type="ECO:0000313" key="3">
    <source>
        <dbReference type="EMBL" id="ABO98242.1"/>
    </source>
</evidence>
<reference evidence="3 4" key="1">
    <citation type="journal article" date="2007" name="Proc. Natl. Acad. Sci. U.S.A.">
        <title>The tiny eukaryote Ostreococcus provides genomic insights into the paradox of plankton speciation.</title>
        <authorList>
            <person name="Palenik B."/>
            <person name="Grimwood J."/>
            <person name="Aerts A."/>
            <person name="Rouze P."/>
            <person name="Salamov A."/>
            <person name="Putnam N."/>
            <person name="Dupont C."/>
            <person name="Jorgensen R."/>
            <person name="Derelle E."/>
            <person name="Rombauts S."/>
            <person name="Zhou K."/>
            <person name="Otillar R."/>
            <person name="Merchant S.S."/>
            <person name="Podell S."/>
            <person name="Gaasterland T."/>
            <person name="Napoli C."/>
            <person name="Gendler K."/>
            <person name="Manuell A."/>
            <person name="Tai V."/>
            <person name="Vallon O."/>
            <person name="Piganeau G."/>
            <person name="Jancek S."/>
            <person name="Heijde M."/>
            <person name="Jabbari K."/>
            <person name="Bowler C."/>
            <person name="Lohr M."/>
            <person name="Robbens S."/>
            <person name="Werner G."/>
            <person name="Dubchak I."/>
            <person name="Pazour G.J."/>
            <person name="Ren Q."/>
            <person name="Paulsen I."/>
            <person name="Delwiche C."/>
            <person name="Schmutz J."/>
            <person name="Rokhsar D."/>
            <person name="Van de Peer Y."/>
            <person name="Moreau H."/>
            <person name="Grigoriev I.V."/>
        </authorList>
    </citation>
    <scope>NUCLEOTIDE SEQUENCE [LARGE SCALE GENOMIC DNA]</scope>
    <source>
        <strain evidence="3 4">CCE9901</strain>
    </source>
</reference>
<keyword evidence="1" id="KW-0853">WD repeat</keyword>
<dbReference type="PANTHER" id="PTHR22874:SF1">
    <property type="entry name" value="ACTIVATING MOLECULE IN BECN1-REGULATED AUTOPHAGY PROTEIN 1"/>
    <property type="match status" value="1"/>
</dbReference>
<protein>
    <submittedName>
        <fullName evidence="3">Uncharacterized protein</fullName>
    </submittedName>
</protein>
<keyword evidence="4" id="KW-1185">Reference proteome</keyword>
<dbReference type="EMBL" id="CP000590">
    <property type="protein sequence ID" value="ABO98242.1"/>
    <property type="molecule type" value="Genomic_DNA"/>
</dbReference>
<feature type="compositionally biased region" description="Basic and acidic residues" evidence="2">
    <location>
        <begin position="567"/>
        <end position="578"/>
    </location>
</feature>
<name>A4S3M7_OSTLU</name>
<organism evidence="3 4">
    <name type="scientific">Ostreococcus lucimarinus (strain CCE9901)</name>
    <dbReference type="NCBI Taxonomy" id="436017"/>
    <lineage>
        <taxon>Eukaryota</taxon>
        <taxon>Viridiplantae</taxon>
        <taxon>Chlorophyta</taxon>
        <taxon>Mamiellophyceae</taxon>
        <taxon>Mamiellales</taxon>
        <taxon>Bathycoccaceae</taxon>
        <taxon>Ostreococcus</taxon>
    </lineage>
</organism>
<sequence>MRRWAEDDALRRVSGRYCPFEPAPRSTIAVAYSADGKTLASTHGDHTVKLIECATGRMVRTLEGHGRTPWVVRFHPTNSDVLASGSLDNTVIVWDRASGVMTARWDFGKSIASLAFFPGSDILCVTSGHRLYAWKYKKYKFREQVNPDGSAVSAQDAIKVLLRTTRSLRAVHFHPTGAPMILTAEVRDMDADALGPAYTKDVEGGYDQEAGVYCARDDVVETARSRLETELELGTATSGRRRSLNAQGDAMWRDRANAPANVENAPEATRKYVHEMLGLGNRRYATYSMTQMMGRITSAPMRAAHEERNDEGADARGARRLQPEARAGGMPQQMPQQTAPIVAAASASTMASPDLPCIVKLKLWEFETQLDEDGEIELKPLEELPFVLPQTVLCSEMGAHFSPCGRYIATCQACKPPVPRQDLRFICELRVYSLDSQNFGQVLSARAIKAAQCLTSIQFSPTSAHVLLAYGRRHAALEILMPHGDSFSQVHTILEVFCTENMRLVRIIPSVEDEVNAACFHPIPGQGIAYGTKEGRLRVLLHDSSPKRAEKRLLADAAGDDSPLTVSRRDSHAMDIDE</sequence>
<dbReference type="STRING" id="436017.A4S3M7"/>
<dbReference type="InterPro" id="IPR001680">
    <property type="entry name" value="WD40_rpt"/>
</dbReference>
<dbReference type="InterPro" id="IPR015943">
    <property type="entry name" value="WD40/YVTN_repeat-like_dom_sf"/>
</dbReference>
<dbReference type="GeneID" id="5004073"/>
<feature type="region of interest" description="Disordered" evidence="2">
    <location>
        <begin position="559"/>
        <end position="578"/>
    </location>
</feature>
<gene>
    <name evidence="3" type="ORF">OSTLU_88419</name>
</gene>
<dbReference type="RefSeq" id="XP_001419949.1">
    <property type="nucleotide sequence ID" value="XM_001419912.1"/>
</dbReference>
<dbReference type="Gene3D" id="2.130.10.10">
    <property type="entry name" value="YVTN repeat-like/Quinoprotein amine dehydrogenase"/>
    <property type="match status" value="2"/>
</dbReference>
<dbReference type="GO" id="GO:0000423">
    <property type="term" value="P:mitophagy"/>
    <property type="evidence" value="ECO:0007669"/>
    <property type="project" value="TreeGrafter"/>
</dbReference>
<dbReference type="Proteomes" id="UP000001568">
    <property type="component" value="Chromosome 10"/>
</dbReference>
<accession>A4S3M7</accession>
<dbReference type="GO" id="GO:0080008">
    <property type="term" value="C:Cul4-RING E3 ubiquitin ligase complex"/>
    <property type="evidence" value="ECO:0007669"/>
    <property type="project" value="TreeGrafter"/>
</dbReference>
<dbReference type="PANTHER" id="PTHR22874">
    <property type="entry name" value="ACTIVATING MOLECULE IN BECN1-REGULATED AUTOPHAGY PROTEIN 1"/>
    <property type="match status" value="1"/>
</dbReference>
<dbReference type="GO" id="GO:1990756">
    <property type="term" value="F:ubiquitin-like ligase-substrate adaptor activity"/>
    <property type="evidence" value="ECO:0007669"/>
    <property type="project" value="TreeGrafter"/>
</dbReference>
<dbReference type="Pfam" id="PF00400">
    <property type="entry name" value="WD40"/>
    <property type="match status" value="2"/>
</dbReference>
<evidence type="ECO:0000256" key="2">
    <source>
        <dbReference type="SAM" id="MobiDB-lite"/>
    </source>
</evidence>
<proteinExistence type="predicted"/>
<dbReference type="GO" id="GO:0000045">
    <property type="term" value="P:autophagosome assembly"/>
    <property type="evidence" value="ECO:0007669"/>
    <property type="project" value="TreeGrafter"/>
</dbReference>
<dbReference type="InterPro" id="IPR036322">
    <property type="entry name" value="WD40_repeat_dom_sf"/>
</dbReference>
<dbReference type="PROSITE" id="PS50082">
    <property type="entry name" value="WD_REPEATS_2"/>
    <property type="match status" value="1"/>
</dbReference>
<dbReference type="Gramene" id="ABO98242">
    <property type="protein sequence ID" value="ABO98242"/>
    <property type="gene ID" value="OSTLU_88419"/>
</dbReference>